<keyword evidence="2" id="KW-1185">Reference proteome</keyword>
<organism evidence="1 2">
    <name type="scientific">Phlebia brevispora</name>
    <dbReference type="NCBI Taxonomy" id="194682"/>
    <lineage>
        <taxon>Eukaryota</taxon>
        <taxon>Fungi</taxon>
        <taxon>Dikarya</taxon>
        <taxon>Basidiomycota</taxon>
        <taxon>Agaricomycotina</taxon>
        <taxon>Agaricomycetes</taxon>
        <taxon>Polyporales</taxon>
        <taxon>Meruliaceae</taxon>
        <taxon>Phlebia</taxon>
    </lineage>
</organism>
<evidence type="ECO:0000313" key="1">
    <source>
        <dbReference type="EMBL" id="KAJ3548916.1"/>
    </source>
</evidence>
<evidence type="ECO:0000313" key="2">
    <source>
        <dbReference type="Proteomes" id="UP001148662"/>
    </source>
</evidence>
<reference evidence="1" key="1">
    <citation type="submission" date="2022-07" db="EMBL/GenBank/DDBJ databases">
        <title>Genome Sequence of Phlebia brevispora.</title>
        <authorList>
            <person name="Buettner E."/>
        </authorList>
    </citation>
    <scope>NUCLEOTIDE SEQUENCE</scope>
    <source>
        <strain evidence="1">MPL23</strain>
    </source>
</reference>
<comment type="caution">
    <text evidence="1">The sequence shown here is derived from an EMBL/GenBank/DDBJ whole genome shotgun (WGS) entry which is preliminary data.</text>
</comment>
<proteinExistence type="predicted"/>
<name>A0ACC1SYE7_9APHY</name>
<dbReference type="EMBL" id="JANHOG010000946">
    <property type="protein sequence ID" value="KAJ3548916.1"/>
    <property type="molecule type" value="Genomic_DNA"/>
</dbReference>
<protein>
    <submittedName>
        <fullName evidence="1">Uncharacterized protein</fullName>
    </submittedName>
</protein>
<gene>
    <name evidence="1" type="ORF">NM688_g5233</name>
</gene>
<accession>A0ACC1SYE7</accession>
<sequence length="394" mass="43659">MHLNPTLSSTTQTSSHPSLTASHFSVHPDHATRPIRFFHPTRAEFLKHEVSPGAPGAPIQGASRWSSRASRKNRYTSEPLHVHRRHDAEAISGEKPPSRAASLILIEQRLRHPHTRLKVHLTWDVSFWVAVTFVLGSAAWIVNGFILYLPISPTPVPTHGNAAAAIAFVGGTLFEVGSYLMYVESLNTGHEELFGEELLGFVESRSSIQRLEGKESPSSSDEEKKIQDAPSTRKFRWIGLGSFRELGFLASFVQLWAATIFWVSTITGLPGVITNLYTDPPTAITDVFYWTPQVIGGTGFIISSIFIMLEVQKRWWLPNLRSLGWHIGVWNLIGAVGFTMCGALGYAAVVSTKANYQSVMSTFWGSFAFMIGSCVQLWETLWREDPDADSSSSS</sequence>
<dbReference type="Proteomes" id="UP001148662">
    <property type="component" value="Unassembled WGS sequence"/>
</dbReference>